<organism evidence="3 4">
    <name type="scientific">Bradyrhizobium elkanii</name>
    <dbReference type="NCBI Taxonomy" id="29448"/>
    <lineage>
        <taxon>Bacteria</taxon>
        <taxon>Pseudomonadati</taxon>
        <taxon>Pseudomonadota</taxon>
        <taxon>Alphaproteobacteria</taxon>
        <taxon>Hyphomicrobiales</taxon>
        <taxon>Nitrobacteraceae</taxon>
        <taxon>Bradyrhizobium</taxon>
    </lineage>
</organism>
<gene>
    <name evidence="3" type="ORF">FDV58_33360</name>
</gene>
<comment type="caution">
    <text evidence="3">The sequence shown here is derived from an EMBL/GenBank/DDBJ whole genome shotgun (WGS) entry which is preliminary data.</text>
</comment>
<evidence type="ECO:0000256" key="2">
    <source>
        <dbReference type="SAM" id="SignalP"/>
    </source>
</evidence>
<evidence type="ECO:0000313" key="3">
    <source>
        <dbReference type="EMBL" id="TKV74112.1"/>
    </source>
</evidence>
<dbReference type="Gene3D" id="3.40.720.10">
    <property type="entry name" value="Alkaline Phosphatase, subunit A"/>
    <property type="match status" value="2"/>
</dbReference>
<dbReference type="InterPro" id="IPR007312">
    <property type="entry name" value="Phosphoesterase"/>
</dbReference>
<dbReference type="Pfam" id="PF04185">
    <property type="entry name" value="Phosphoesterase"/>
    <property type="match status" value="1"/>
</dbReference>
<dbReference type="CDD" id="cd16013">
    <property type="entry name" value="AcpA"/>
    <property type="match status" value="1"/>
</dbReference>
<dbReference type="Proteomes" id="UP000305095">
    <property type="component" value="Unassembled WGS sequence"/>
</dbReference>
<proteinExistence type="predicted"/>
<reference evidence="3 4" key="1">
    <citation type="submission" date="2019-05" db="EMBL/GenBank/DDBJ databases">
        <title>Draft Genome of Bradyrhizobium elkanii strain SEMIA 938, Used in Commercial Inoculants for Lupinus spp. in Brazil.</title>
        <authorList>
            <person name="Hungria M."/>
            <person name="Delamuta J.R.M."/>
            <person name="Ribeiro R.A."/>
            <person name="Nogueira M.A."/>
        </authorList>
    </citation>
    <scope>NUCLEOTIDE SEQUENCE [LARGE SCALE GENOMIC DNA]</scope>
    <source>
        <strain evidence="3 4">Semia 938</strain>
    </source>
</reference>
<dbReference type="PANTHER" id="PTHR31956:SF1">
    <property type="entry name" value="NON-SPECIFIC PHOSPHOLIPASE C1"/>
    <property type="match status" value="1"/>
</dbReference>
<accession>A0A4U6RL56</accession>
<evidence type="ECO:0000256" key="1">
    <source>
        <dbReference type="ARBA" id="ARBA00022801"/>
    </source>
</evidence>
<name>A0A4U6RL56_BRAEL</name>
<dbReference type="AlphaFoldDB" id="A0A4U6RL56"/>
<dbReference type="InterPro" id="IPR017850">
    <property type="entry name" value="Alkaline_phosphatase_core_sf"/>
</dbReference>
<feature type="chain" id="PRO_5020349800" evidence="2">
    <location>
        <begin position="27"/>
        <end position="460"/>
    </location>
</feature>
<sequence>MLTRWALIGPTLGLALLAAVDPWAWAADPQTRGPERIEHIVVIYLENRSFDNLYGHFPGANGLHDASKSAMQADSQGQVYATLPPVMSDRTKPPEPDKRFPANLPNAPFLIDRYVPIHEKHADDLVRSYYRQQQQIHGGKMDRFVAVSGSGLTMGYHDISQTALYRYAEHHTLCDNFFHAAFGGSLLNHFWLICACTPRFDNAPPAIRAVLDEKGNLVKDGAVTPDGRVVFTVFSVNAPHPATVKDISLLMPPETMPTVGDRLTEKGISWAWYSSGWNDALAGNADPLFQFPHQPFAYFKQYADGTEAKREHLKDEVDLMKAIESNNLPAVAFYKPIGPKTQHPGYADVLSGDQHVANIISKIERSPMWSSTVIVVTYDENGGFWDHVPPPVVDRWGPGLRVPTLIISPFARHGFVDHTFYDTTSILKMIETRYNLAPLGERDARANDLLNSLDLYGPAH</sequence>
<dbReference type="SUPFAM" id="SSF53649">
    <property type="entry name" value="Alkaline phosphatase-like"/>
    <property type="match status" value="1"/>
</dbReference>
<keyword evidence="1" id="KW-0378">Hydrolase</keyword>
<protein>
    <submittedName>
        <fullName evidence="3">Acid phosphatase</fullName>
    </submittedName>
</protein>
<feature type="signal peptide" evidence="2">
    <location>
        <begin position="1"/>
        <end position="26"/>
    </location>
</feature>
<dbReference type="EMBL" id="SZZP01000027">
    <property type="protein sequence ID" value="TKV74112.1"/>
    <property type="molecule type" value="Genomic_DNA"/>
</dbReference>
<evidence type="ECO:0000313" key="4">
    <source>
        <dbReference type="Proteomes" id="UP000305095"/>
    </source>
</evidence>
<dbReference type="PANTHER" id="PTHR31956">
    <property type="entry name" value="NON-SPECIFIC PHOSPHOLIPASE C4-RELATED"/>
    <property type="match status" value="1"/>
</dbReference>
<dbReference type="GO" id="GO:0042578">
    <property type="term" value="F:phosphoric ester hydrolase activity"/>
    <property type="evidence" value="ECO:0007669"/>
    <property type="project" value="UniProtKB-ARBA"/>
</dbReference>
<keyword evidence="2" id="KW-0732">Signal</keyword>